<comment type="similarity">
    <text evidence="1">Belongs to the inward rectifier-type potassium channel (TC 1.A.2.1) family.</text>
</comment>
<keyword evidence="1 3" id="KW-0812">Transmembrane</keyword>
<keyword evidence="1" id="KW-0633">Potassium transport</keyword>
<feature type="domain" description="Inward rectifier potassium channel C-terminal" evidence="5">
    <location>
        <begin position="433"/>
        <end position="477"/>
    </location>
</feature>
<dbReference type="EMBL" id="JAGRRH010000014">
    <property type="protein sequence ID" value="KAG7358733.1"/>
    <property type="molecule type" value="Genomic_DNA"/>
</dbReference>
<keyword evidence="3" id="KW-0472">Membrane</keyword>
<keyword evidence="1" id="KW-0851">Voltage-gated channel</keyword>
<dbReference type="Proteomes" id="UP000693970">
    <property type="component" value="Unassembled WGS sequence"/>
</dbReference>
<proteinExistence type="inferred from homology"/>
<evidence type="ECO:0000256" key="2">
    <source>
        <dbReference type="SAM" id="MobiDB-lite"/>
    </source>
</evidence>
<dbReference type="Pfam" id="PF01007">
    <property type="entry name" value="IRK"/>
    <property type="match status" value="1"/>
</dbReference>
<name>A0A9K3LB56_9STRA</name>
<organism evidence="6 7">
    <name type="scientific">Nitzschia inconspicua</name>
    <dbReference type="NCBI Taxonomy" id="303405"/>
    <lineage>
        <taxon>Eukaryota</taxon>
        <taxon>Sar</taxon>
        <taxon>Stramenopiles</taxon>
        <taxon>Ochrophyta</taxon>
        <taxon>Bacillariophyta</taxon>
        <taxon>Bacillariophyceae</taxon>
        <taxon>Bacillariophycidae</taxon>
        <taxon>Bacillariales</taxon>
        <taxon>Bacillariaceae</taxon>
        <taxon>Nitzschia</taxon>
    </lineage>
</organism>
<dbReference type="PANTHER" id="PTHR11767">
    <property type="entry name" value="INWARD RECTIFIER POTASSIUM CHANNEL"/>
    <property type="match status" value="1"/>
</dbReference>
<evidence type="ECO:0000313" key="7">
    <source>
        <dbReference type="Proteomes" id="UP000693970"/>
    </source>
</evidence>
<feature type="domain" description="Potassium channel inwardly rectifying transmembrane" evidence="4">
    <location>
        <begin position="151"/>
        <end position="258"/>
    </location>
</feature>
<dbReference type="InterPro" id="IPR040445">
    <property type="entry name" value="Kir_TM"/>
</dbReference>
<evidence type="ECO:0000313" key="6">
    <source>
        <dbReference type="EMBL" id="KAG7358733.1"/>
    </source>
</evidence>
<dbReference type="InterPro" id="IPR016449">
    <property type="entry name" value="K_chnl_inward-rec_Kir"/>
</dbReference>
<feature type="compositionally biased region" description="Polar residues" evidence="2">
    <location>
        <begin position="47"/>
        <end position="73"/>
    </location>
</feature>
<evidence type="ECO:0000256" key="3">
    <source>
        <dbReference type="SAM" id="Phobius"/>
    </source>
</evidence>
<accession>A0A9K3LB56</accession>
<keyword evidence="1" id="KW-0813">Transport</keyword>
<keyword evidence="1" id="KW-0630">Potassium</keyword>
<dbReference type="GO" id="GO:1990573">
    <property type="term" value="P:potassium ion import across plasma membrane"/>
    <property type="evidence" value="ECO:0007669"/>
    <property type="project" value="TreeGrafter"/>
</dbReference>
<dbReference type="AlphaFoldDB" id="A0A9K3LB56"/>
<keyword evidence="1" id="KW-0406">Ion transport</keyword>
<reference evidence="6" key="2">
    <citation type="submission" date="2021-04" db="EMBL/GenBank/DDBJ databases">
        <authorList>
            <person name="Podell S."/>
        </authorList>
    </citation>
    <scope>NUCLEOTIDE SEQUENCE</scope>
    <source>
        <strain evidence="6">Hildebrandi</strain>
    </source>
</reference>
<dbReference type="GO" id="GO:0034765">
    <property type="term" value="P:regulation of monoatomic ion transmembrane transport"/>
    <property type="evidence" value="ECO:0007669"/>
    <property type="project" value="TreeGrafter"/>
</dbReference>
<evidence type="ECO:0000259" key="5">
    <source>
        <dbReference type="Pfam" id="PF17655"/>
    </source>
</evidence>
<dbReference type="PANTHER" id="PTHR11767:SF103">
    <property type="entry name" value="POTASSIUM CHANNEL INWARDLY RECTIFYING TRANSMEMBRANE DOMAIN-CONTAINING PROTEIN"/>
    <property type="match status" value="1"/>
</dbReference>
<feature type="transmembrane region" description="Helical" evidence="3">
    <location>
        <begin position="231"/>
        <end position="253"/>
    </location>
</feature>
<feature type="transmembrane region" description="Helical" evidence="3">
    <location>
        <begin position="149"/>
        <end position="173"/>
    </location>
</feature>
<dbReference type="GO" id="GO:0034702">
    <property type="term" value="C:monoatomic ion channel complex"/>
    <property type="evidence" value="ECO:0007669"/>
    <property type="project" value="UniProtKB-KW"/>
</dbReference>
<dbReference type="GO" id="GO:0005242">
    <property type="term" value="F:inward rectifier potassium channel activity"/>
    <property type="evidence" value="ECO:0007669"/>
    <property type="project" value="InterPro"/>
</dbReference>
<dbReference type="GO" id="GO:0005886">
    <property type="term" value="C:plasma membrane"/>
    <property type="evidence" value="ECO:0007669"/>
    <property type="project" value="TreeGrafter"/>
</dbReference>
<protein>
    <submittedName>
        <fullName evidence="6">K+ channel inward rectifier domain containing protein</fullName>
    </submittedName>
</protein>
<dbReference type="Pfam" id="PF17655">
    <property type="entry name" value="IRK_C"/>
    <property type="match status" value="1"/>
</dbReference>
<reference evidence="6" key="1">
    <citation type="journal article" date="2021" name="Sci. Rep.">
        <title>Diploid genomic architecture of Nitzschia inconspicua, an elite biomass production diatom.</title>
        <authorList>
            <person name="Oliver A."/>
            <person name="Podell S."/>
            <person name="Pinowska A."/>
            <person name="Traller J.C."/>
            <person name="Smith S.R."/>
            <person name="McClure R."/>
            <person name="Beliaev A."/>
            <person name="Bohutskyi P."/>
            <person name="Hill E.A."/>
            <person name="Rabines A."/>
            <person name="Zheng H."/>
            <person name="Allen L.Z."/>
            <person name="Kuo A."/>
            <person name="Grigoriev I.V."/>
            <person name="Allen A.E."/>
            <person name="Hazlebeck D."/>
            <person name="Allen E.E."/>
        </authorList>
    </citation>
    <scope>NUCLEOTIDE SEQUENCE</scope>
    <source>
        <strain evidence="6">Hildebrandi</strain>
    </source>
</reference>
<keyword evidence="7" id="KW-1185">Reference proteome</keyword>
<keyword evidence="3" id="KW-1133">Transmembrane helix</keyword>
<comment type="caution">
    <text evidence="6">The sequence shown here is derived from an EMBL/GenBank/DDBJ whole genome shotgun (WGS) entry which is preliminary data.</text>
</comment>
<evidence type="ECO:0000256" key="1">
    <source>
        <dbReference type="RuleBase" id="RU003822"/>
    </source>
</evidence>
<comment type="subcellular location">
    <subcellularLocation>
        <location evidence="1">Membrane</location>
        <topology evidence="1">Multi-pass membrane protein</topology>
    </subcellularLocation>
</comment>
<dbReference type="InterPro" id="IPR041647">
    <property type="entry name" value="IRK_C"/>
</dbReference>
<gene>
    <name evidence="6" type="ORF">IV203_015322</name>
</gene>
<sequence>MPTTAHEDTSYISEDLALTTEDAEQSFLRTPLLGDGNASTGRVVRQRGSTTAGVSFSPSRDLEQQQQQPLAATSRTPSRGGRARRRILDRSGNFRQSRGRWGVDRQNSRGGEEARRLWCSWRCCCCCFRSMYQEWGKDWFFWLAYQKTYVLFMLLFLSYGSIIVFFGFIYLAMSVFGSKAEVNPDGSINTIAFCDMDINNHMEAMYFSLSTMTTIGYGVSDYYFGGCYTPFLVVLWQVCTAVVFDAVSVGLIFHRISRGAKRSWSILFSDKAIIRRIRGVPYLMFRLGERRKYNLIDATVRCYCVRHERIPLSHASSRTTTASEGRSNSRVRVETTYFISRYMRLGQPDTPFGSQVWMGLPQVMVHRIDQDSPLLPPPLWYDAEGMAHKYPPPYPTYDKSSASSVASSDVLEDPLLAAVHSSEADFGAIRDFLNDRDAELVILVEGTDEGTGQHVQARHSYKTCDIAWNHTFADCVYPYNRRQRRGPSSLDPVVTADFSKFHDLLPAPLDCDACAYVPDVTYQS</sequence>
<feature type="region of interest" description="Disordered" evidence="2">
    <location>
        <begin position="31"/>
        <end position="83"/>
    </location>
</feature>
<keyword evidence="1 6" id="KW-0407">Ion channel</keyword>
<dbReference type="OrthoDB" id="273257at2759"/>
<evidence type="ECO:0000259" key="4">
    <source>
        <dbReference type="Pfam" id="PF01007"/>
    </source>
</evidence>